<name>A0A445AWR2_ARAHY</name>
<evidence type="ECO:0000313" key="3">
    <source>
        <dbReference type="Proteomes" id="UP000289738"/>
    </source>
</evidence>
<dbReference type="AlphaFoldDB" id="A0A445AWR2"/>
<dbReference type="EMBL" id="SDMP01000011">
    <property type="protein sequence ID" value="RYR30884.1"/>
    <property type="molecule type" value="Genomic_DNA"/>
</dbReference>
<keyword evidence="3" id="KW-1185">Reference proteome</keyword>
<reference evidence="2 3" key="1">
    <citation type="submission" date="2019-01" db="EMBL/GenBank/DDBJ databases">
        <title>Sequencing of cultivated peanut Arachis hypogaea provides insights into genome evolution and oil improvement.</title>
        <authorList>
            <person name="Chen X."/>
        </authorList>
    </citation>
    <scope>NUCLEOTIDE SEQUENCE [LARGE SCALE GENOMIC DNA]</scope>
    <source>
        <strain evidence="3">cv. Fuhuasheng</strain>
        <tissue evidence="2">Leaves</tissue>
    </source>
</reference>
<accession>A0A445AWR2</accession>
<dbReference type="Proteomes" id="UP000289738">
    <property type="component" value="Chromosome B01"/>
</dbReference>
<comment type="caution">
    <text evidence="2">The sequence shown here is derived from an EMBL/GenBank/DDBJ whole genome shotgun (WGS) entry which is preliminary data.</text>
</comment>
<protein>
    <recommendedName>
        <fullName evidence="1">Transposase MuDR plant domain-containing protein</fullName>
    </recommendedName>
</protein>
<dbReference type="Pfam" id="PF03108">
    <property type="entry name" value="DBD_Tnp_Mut"/>
    <property type="match status" value="1"/>
</dbReference>
<gene>
    <name evidence="2" type="ORF">Ahy_B01g055672</name>
</gene>
<evidence type="ECO:0000313" key="2">
    <source>
        <dbReference type="EMBL" id="RYR30884.1"/>
    </source>
</evidence>
<sequence>MTSDWSFTQGSPEDDPRNEFKVGQHFRNKEEVMLAVKTYSIRRAVEYKIIYSDQWRYNAQYIQFGPGCNWSIHISYRRKVEKLARAEDLGQAVECSSGPSVRHTLQWRTTRWRDHQHVVDGMLTEEETCASGRMVVPAMTVSRYLATRHYPPSSSQGPVSSHQTCPACPRWASSPYAIRDHLG</sequence>
<evidence type="ECO:0000259" key="1">
    <source>
        <dbReference type="Pfam" id="PF03108"/>
    </source>
</evidence>
<proteinExistence type="predicted"/>
<dbReference type="InterPro" id="IPR004332">
    <property type="entry name" value="Transposase_MuDR"/>
</dbReference>
<feature type="domain" description="Transposase MuDR plant" evidence="1">
    <location>
        <begin position="20"/>
        <end position="81"/>
    </location>
</feature>
<organism evidence="2 3">
    <name type="scientific">Arachis hypogaea</name>
    <name type="common">Peanut</name>
    <dbReference type="NCBI Taxonomy" id="3818"/>
    <lineage>
        <taxon>Eukaryota</taxon>
        <taxon>Viridiplantae</taxon>
        <taxon>Streptophyta</taxon>
        <taxon>Embryophyta</taxon>
        <taxon>Tracheophyta</taxon>
        <taxon>Spermatophyta</taxon>
        <taxon>Magnoliopsida</taxon>
        <taxon>eudicotyledons</taxon>
        <taxon>Gunneridae</taxon>
        <taxon>Pentapetalae</taxon>
        <taxon>rosids</taxon>
        <taxon>fabids</taxon>
        <taxon>Fabales</taxon>
        <taxon>Fabaceae</taxon>
        <taxon>Papilionoideae</taxon>
        <taxon>50 kb inversion clade</taxon>
        <taxon>dalbergioids sensu lato</taxon>
        <taxon>Dalbergieae</taxon>
        <taxon>Pterocarpus clade</taxon>
        <taxon>Arachis</taxon>
    </lineage>
</organism>